<dbReference type="GO" id="GO:0005886">
    <property type="term" value="C:plasma membrane"/>
    <property type="evidence" value="ECO:0007669"/>
    <property type="project" value="UniProtKB-SubCell"/>
</dbReference>
<feature type="domain" description="RDD" evidence="7">
    <location>
        <begin position="22"/>
        <end position="165"/>
    </location>
</feature>
<name>A0A7I7S4X3_9MYCO</name>
<keyword evidence="3 6" id="KW-0812">Transmembrane</keyword>
<dbReference type="PANTHER" id="PTHR36115">
    <property type="entry name" value="PROLINE-RICH ANTIGEN HOMOLOG-RELATED"/>
    <property type="match status" value="1"/>
</dbReference>
<feature type="transmembrane region" description="Helical" evidence="6">
    <location>
        <begin position="72"/>
        <end position="95"/>
    </location>
</feature>
<dbReference type="InterPro" id="IPR010432">
    <property type="entry name" value="RDD"/>
</dbReference>
<comment type="subcellular location">
    <subcellularLocation>
        <location evidence="1">Cell membrane</location>
        <topology evidence="1">Multi-pass membrane protein</topology>
    </subcellularLocation>
</comment>
<organism evidence="8 9">
    <name type="scientific">Mycolicibacterium arabiense</name>
    <dbReference type="NCBI Taxonomy" id="1286181"/>
    <lineage>
        <taxon>Bacteria</taxon>
        <taxon>Bacillati</taxon>
        <taxon>Actinomycetota</taxon>
        <taxon>Actinomycetes</taxon>
        <taxon>Mycobacteriales</taxon>
        <taxon>Mycobacteriaceae</taxon>
        <taxon>Mycolicibacterium</taxon>
    </lineage>
</organism>
<evidence type="ECO:0000259" key="7">
    <source>
        <dbReference type="Pfam" id="PF06271"/>
    </source>
</evidence>
<keyword evidence="5 6" id="KW-0472">Membrane</keyword>
<evidence type="ECO:0000256" key="2">
    <source>
        <dbReference type="ARBA" id="ARBA00022475"/>
    </source>
</evidence>
<geneLocation type="plasmid" evidence="9">
    <name>pjcm18538 dna</name>
</geneLocation>
<protein>
    <recommendedName>
        <fullName evidence="7">RDD domain-containing protein</fullName>
    </recommendedName>
</protein>
<evidence type="ECO:0000256" key="1">
    <source>
        <dbReference type="ARBA" id="ARBA00004651"/>
    </source>
</evidence>
<evidence type="ECO:0000256" key="6">
    <source>
        <dbReference type="SAM" id="Phobius"/>
    </source>
</evidence>
<feature type="transmembrane region" description="Helical" evidence="6">
    <location>
        <begin position="31"/>
        <end position="52"/>
    </location>
</feature>
<accession>A0A7I7S4X3</accession>
<dbReference type="PANTHER" id="PTHR36115:SF6">
    <property type="entry name" value="PROLINE-RICH ANTIGEN HOMOLOG"/>
    <property type="match status" value="1"/>
</dbReference>
<evidence type="ECO:0000313" key="9">
    <source>
        <dbReference type="Proteomes" id="UP000467428"/>
    </source>
</evidence>
<dbReference type="Proteomes" id="UP000467428">
    <property type="component" value="Chromosome"/>
</dbReference>
<proteinExistence type="predicted"/>
<keyword evidence="2" id="KW-1003">Cell membrane</keyword>
<reference evidence="8 9" key="1">
    <citation type="journal article" date="2019" name="Emerg. Microbes Infect.">
        <title>Comprehensive subspecies identification of 175 nontuberculous mycobacteria species based on 7547 genomic profiles.</title>
        <authorList>
            <person name="Matsumoto Y."/>
            <person name="Kinjo T."/>
            <person name="Motooka D."/>
            <person name="Nabeya D."/>
            <person name="Jung N."/>
            <person name="Uechi K."/>
            <person name="Horii T."/>
            <person name="Iida T."/>
            <person name="Fujita J."/>
            <person name="Nakamura S."/>
        </authorList>
    </citation>
    <scope>NUCLEOTIDE SEQUENCE [LARGE SCALE GENOMIC DNA]</scope>
    <source>
        <strain evidence="8 9">JCM 18538</strain>
    </source>
</reference>
<evidence type="ECO:0000256" key="3">
    <source>
        <dbReference type="ARBA" id="ARBA00022692"/>
    </source>
</evidence>
<keyword evidence="9" id="KW-1185">Reference proteome</keyword>
<sequence length="178" mass="19243">MKEVYAPEERKTVVVRFDTDHAPWLRRCAAFAVDLLPIIAAMALALAIMWLTRIRECDADTSALDLGAQCGSGISTAGTLAYGVAWLASVVFTLWNLGWRQGRTGASIGKSALGLRVVGTETGEPVGLWWSLGRAAGHVLNAVPLGLGYLWPLWDRRHQTFADKLVATVCVSGTRSHP</sequence>
<dbReference type="KEGG" id="marz:MARA_54020"/>
<evidence type="ECO:0000256" key="5">
    <source>
        <dbReference type="ARBA" id="ARBA00023136"/>
    </source>
</evidence>
<dbReference type="AlphaFoldDB" id="A0A7I7S4X3"/>
<dbReference type="EMBL" id="AP022593">
    <property type="protein sequence ID" value="BBY51934.1"/>
    <property type="molecule type" value="Genomic_DNA"/>
</dbReference>
<evidence type="ECO:0000313" key="8">
    <source>
        <dbReference type="EMBL" id="BBY51934.1"/>
    </source>
</evidence>
<keyword evidence="4 6" id="KW-1133">Transmembrane helix</keyword>
<gene>
    <name evidence="8" type="ORF">MARA_54020</name>
</gene>
<dbReference type="InterPro" id="IPR051791">
    <property type="entry name" value="Pra-immunoreactive"/>
</dbReference>
<evidence type="ECO:0000256" key="4">
    <source>
        <dbReference type="ARBA" id="ARBA00022989"/>
    </source>
</evidence>
<dbReference type="Pfam" id="PF06271">
    <property type="entry name" value="RDD"/>
    <property type="match status" value="1"/>
</dbReference>